<keyword evidence="2" id="KW-1185">Reference proteome</keyword>
<reference evidence="1 2" key="1">
    <citation type="journal article" date="2022" name="Plant J.">
        <title>Chromosome-level genome of Camellia lanceoleosa provides a valuable resource for understanding genome evolution and self-incompatibility.</title>
        <authorList>
            <person name="Gong W."/>
            <person name="Xiao S."/>
            <person name="Wang L."/>
            <person name="Liao Z."/>
            <person name="Chang Y."/>
            <person name="Mo W."/>
            <person name="Hu G."/>
            <person name="Li W."/>
            <person name="Zhao G."/>
            <person name="Zhu H."/>
            <person name="Hu X."/>
            <person name="Ji K."/>
            <person name="Xiang X."/>
            <person name="Song Q."/>
            <person name="Yuan D."/>
            <person name="Jin S."/>
            <person name="Zhang L."/>
        </authorList>
    </citation>
    <scope>NUCLEOTIDE SEQUENCE [LARGE SCALE GENOMIC DNA]</scope>
    <source>
        <strain evidence="1">SQ_2022a</strain>
    </source>
</reference>
<accession>A0ACC0H141</accession>
<gene>
    <name evidence="1" type="ORF">LOK49_LG07G01674</name>
</gene>
<comment type="caution">
    <text evidence="1">The sequence shown here is derived from an EMBL/GenBank/DDBJ whole genome shotgun (WGS) entry which is preliminary data.</text>
</comment>
<dbReference type="EMBL" id="CM045764">
    <property type="protein sequence ID" value="KAI8006417.1"/>
    <property type="molecule type" value="Genomic_DNA"/>
</dbReference>
<dbReference type="Proteomes" id="UP001060215">
    <property type="component" value="Chromosome 7"/>
</dbReference>
<protein>
    <submittedName>
        <fullName evidence="1">Uncharacterized protein</fullName>
    </submittedName>
</protein>
<proteinExistence type="predicted"/>
<sequence>MTNFLWLSYMTLTKMTTSLIRIWEFYLAGNLQDQQQQGSLRGQEQKGQSILQAFDTDILAEALNVDMETARRIQSEDDYRGFIVRVEPEFQVARP</sequence>
<evidence type="ECO:0000313" key="2">
    <source>
        <dbReference type="Proteomes" id="UP001060215"/>
    </source>
</evidence>
<organism evidence="1 2">
    <name type="scientific">Camellia lanceoleosa</name>
    <dbReference type="NCBI Taxonomy" id="1840588"/>
    <lineage>
        <taxon>Eukaryota</taxon>
        <taxon>Viridiplantae</taxon>
        <taxon>Streptophyta</taxon>
        <taxon>Embryophyta</taxon>
        <taxon>Tracheophyta</taxon>
        <taxon>Spermatophyta</taxon>
        <taxon>Magnoliopsida</taxon>
        <taxon>eudicotyledons</taxon>
        <taxon>Gunneridae</taxon>
        <taxon>Pentapetalae</taxon>
        <taxon>asterids</taxon>
        <taxon>Ericales</taxon>
        <taxon>Theaceae</taxon>
        <taxon>Camellia</taxon>
    </lineage>
</organism>
<evidence type="ECO:0000313" key="1">
    <source>
        <dbReference type="EMBL" id="KAI8006417.1"/>
    </source>
</evidence>
<name>A0ACC0H141_9ERIC</name>